<keyword evidence="1" id="KW-1133">Transmembrane helix</keyword>
<feature type="transmembrane region" description="Helical" evidence="1">
    <location>
        <begin position="7"/>
        <end position="25"/>
    </location>
</feature>
<feature type="transmembrane region" description="Helical" evidence="1">
    <location>
        <begin position="31"/>
        <end position="52"/>
    </location>
</feature>
<sequence length="367" mass="42688">MRIHKETPFILVPIVLIFVFILLIICSLAGYSLLVFLLAMILSLATISHFYLKYQHNKISWSFKKYLDSSSIDEDVKCYIEMKNESALPIYHLKMNIESRSDNEIVFVEGGKESSILSIKIDLPAKSQKTIAFSLKGKGRGHHQWSNFEFLVRDPVLLQSYRLEYAMNELPKFKVVPRILKMNDLKLKSILQGYKRTNHSLYLDETSIIGTKDYENESFRQIHWLATAKENKLLSKKYQKLHGEIYSVFLNVVGAGHFHLRKDMEELIEYSVSVCLHLISEGCKIELWVNYLTEQHEILHLENDLNRGQLKKMIGTMALINPDGMFFSTERFFQYALRHKDSKSLGLIIGTAPESNRRQQQLLHIKQ</sequence>
<evidence type="ECO:0008006" key="4">
    <source>
        <dbReference type="Google" id="ProtNLM"/>
    </source>
</evidence>
<accession>A0ABS2NIV4</accession>
<evidence type="ECO:0000256" key="1">
    <source>
        <dbReference type="SAM" id="Phobius"/>
    </source>
</evidence>
<dbReference type="PANTHER" id="PTHR34351">
    <property type="entry name" value="SLR1927 PROTEIN-RELATED"/>
    <property type="match status" value="1"/>
</dbReference>
<evidence type="ECO:0000313" key="2">
    <source>
        <dbReference type="EMBL" id="MBM7587704.1"/>
    </source>
</evidence>
<keyword evidence="1" id="KW-0472">Membrane</keyword>
<dbReference type="Proteomes" id="UP001646157">
    <property type="component" value="Unassembled WGS sequence"/>
</dbReference>
<dbReference type="PANTHER" id="PTHR34351:SF2">
    <property type="entry name" value="DUF58 DOMAIN-CONTAINING PROTEIN"/>
    <property type="match status" value="1"/>
</dbReference>
<keyword evidence="1" id="KW-0812">Transmembrane</keyword>
<reference evidence="2 3" key="1">
    <citation type="submission" date="2021-01" db="EMBL/GenBank/DDBJ databases">
        <title>Genomic Encyclopedia of Type Strains, Phase IV (KMG-IV): sequencing the most valuable type-strain genomes for metagenomic binning, comparative biology and taxonomic classification.</title>
        <authorList>
            <person name="Goeker M."/>
        </authorList>
    </citation>
    <scope>NUCLEOTIDE SEQUENCE [LARGE SCALE GENOMIC DNA]</scope>
    <source>
        <strain evidence="2 3">DSM 24834</strain>
    </source>
</reference>
<keyword evidence="3" id="KW-1185">Reference proteome</keyword>
<protein>
    <recommendedName>
        <fullName evidence="4">DUF58 domain-containing protein</fullName>
    </recommendedName>
</protein>
<organism evidence="2 3">
    <name type="scientific">Rossellomorea pakistanensis</name>
    <dbReference type="NCBI Taxonomy" id="992288"/>
    <lineage>
        <taxon>Bacteria</taxon>
        <taxon>Bacillati</taxon>
        <taxon>Bacillota</taxon>
        <taxon>Bacilli</taxon>
        <taxon>Bacillales</taxon>
        <taxon>Bacillaceae</taxon>
        <taxon>Rossellomorea</taxon>
    </lineage>
</organism>
<dbReference type="EMBL" id="JAFBDZ010000005">
    <property type="protein sequence ID" value="MBM7587704.1"/>
    <property type="molecule type" value="Genomic_DNA"/>
</dbReference>
<gene>
    <name evidence="2" type="ORF">JOC86_004278</name>
</gene>
<name>A0ABS2NIV4_9BACI</name>
<proteinExistence type="predicted"/>
<evidence type="ECO:0000313" key="3">
    <source>
        <dbReference type="Proteomes" id="UP001646157"/>
    </source>
</evidence>
<comment type="caution">
    <text evidence="2">The sequence shown here is derived from an EMBL/GenBank/DDBJ whole genome shotgun (WGS) entry which is preliminary data.</text>
</comment>